<feature type="transmembrane region" description="Helical" evidence="2">
    <location>
        <begin position="12"/>
        <end position="30"/>
    </location>
</feature>
<dbReference type="OrthoDB" id="6071905at2"/>
<dbReference type="InterPro" id="IPR032466">
    <property type="entry name" value="Metal_Hydrolase"/>
</dbReference>
<keyword evidence="2" id="KW-0472">Membrane</keyword>
<dbReference type="STRING" id="1005945.SAMN05216561_12117"/>
<evidence type="ECO:0000313" key="3">
    <source>
        <dbReference type="EMBL" id="SFJ21981.1"/>
    </source>
</evidence>
<keyword evidence="2" id="KW-1133">Transmembrane helix</keyword>
<name>A0A1I3PKX5_9ACTN</name>
<organism evidence="3 4">
    <name type="scientific">Nocardioides psychrotolerans</name>
    <dbReference type="NCBI Taxonomy" id="1005945"/>
    <lineage>
        <taxon>Bacteria</taxon>
        <taxon>Bacillati</taxon>
        <taxon>Actinomycetota</taxon>
        <taxon>Actinomycetes</taxon>
        <taxon>Propionibacteriales</taxon>
        <taxon>Nocardioidaceae</taxon>
        <taxon>Nocardioides</taxon>
    </lineage>
</organism>
<dbReference type="RefSeq" id="WP_091116825.1">
    <property type="nucleotide sequence ID" value="NZ_BKAF01000027.1"/>
</dbReference>
<evidence type="ECO:0000256" key="2">
    <source>
        <dbReference type="SAM" id="Phobius"/>
    </source>
</evidence>
<dbReference type="Proteomes" id="UP000198649">
    <property type="component" value="Unassembled WGS sequence"/>
</dbReference>
<evidence type="ECO:0000256" key="1">
    <source>
        <dbReference type="SAM" id="MobiDB-lite"/>
    </source>
</evidence>
<dbReference type="EMBL" id="FOQG01000021">
    <property type="protein sequence ID" value="SFJ21981.1"/>
    <property type="molecule type" value="Genomic_DNA"/>
</dbReference>
<proteinExistence type="predicted"/>
<dbReference type="AlphaFoldDB" id="A0A1I3PKX5"/>
<gene>
    <name evidence="3" type="ORF">SAMN05216561_12117</name>
</gene>
<keyword evidence="4" id="KW-1185">Reference proteome</keyword>
<protein>
    <recommendedName>
        <fullName evidence="5">Membrane dipeptidase (Peptidase family M19)</fullName>
    </recommendedName>
</protein>
<dbReference type="Gene3D" id="3.20.20.140">
    <property type="entry name" value="Metal-dependent hydrolases"/>
    <property type="match status" value="1"/>
</dbReference>
<accession>A0A1I3PKX5</accession>
<dbReference type="SUPFAM" id="SSF51556">
    <property type="entry name" value="Metallo-dependent hydrolases"/>
    <property type="match status" value="1"/>
</dbReference>
<keyword evidence="2" id="KW-0812">Transmembrane</keyword>
<evidence type="ECO:0008006" key="5">
    <source>
        <dbReference type="Google" id="ProtNLM"/>
    </source>
</evidence>
<sequence>MRAPDHRPRRQLAWTAVAAGTILVVALQAVPTFGQRSTSLWDSYDAGSGSAAALESRPHVDAPGAHGDGHDHADSTTKNAISRAGEVGADAQDPTSAAQRRAAAAYVASQRTLPDPQLRRLSLLSKRTAVPATRYAMAGGCYALRAPGGRYVRRAGSGDGVALAGISRAQAAPFYFKATDLGSYLVFGTKRDFLAAGGLDTEPSPDSDWTVRQSGRGFTFTLSGGRDLRAAGTTLTTGSSPTAFRLELTRGCTAYPESQIDIAGNPHGGVSSFQEVRGYVDTHTHGMAFEFLGGEAHCGKPWDRYGAPYALVDCEDHTLTGGNGAALETFLSGEPSHDPVGWPTFKDWPAPESLTHEGTYYRWMERAWRGGQRLFVNLLVENNKLCEVYPLKRNSCDDMDSVRLQARQMHNFQDYIDAQFGGPGKGFYRIVTNPFQARKVINQGKMAVIMGIETSVPFGCTFKRVGPTEVPACDAAEIDRQLDEVYAMGVRQMELVNKFDNALAGVAGDAGETGVVINGANFLETGTFWDMKSCDPADGESTDRPQLAVPEIDPQQQDALFGAVGQLFGPVLPAIPLYGPPAHCNARGLTTLGEKTITGLVKRKMIFDPDHLSVMARKAAVDQIARMNYPGIISSHSWSTPDTYPRIYKLGGFITPYAGDSTGFVEKWRRHLGWADKRFYYGMGFGADINGLGAQGSPRGTNVANKVTYPFRGLNGITIKRQRAGQRVYDINRDGVAQYGLYPDWIEDLRKVAGGQGAAIVDDMTRGAEAYLQMWERTEGIAADSCRNPGLRKPVATVERLVRRGMTTRAVMQAVGQPYQRLGTSYAFCARSATDPKVMMGVTFTEAGKVRQVTSR</sequence>
<reference evidence="3 4" key="1">
    <citation type="submission" date="2016-10" db="EMBL/GenBank/DDBJ databases">
        <authorList>
            <person name="de Groot N.N."/>
        </authorList>
    </citation>
    <scope>NUCLEOTIDE SEQUENCE [LARGE SCALE GENOMIC DNA]</scope>
    <source>
        <strain evidence="3 4">CGMCC 1.11156</strain>
    </source>
</reference>
<evidence type="ECO:0000313" key="4">
    <source>
        <dbReference type="Proteomes" id="UP000198649"/>
    </source>
</evidence>
<feature type="region of interest" description="Disordered" evidence="1">
    <location>
        <begin position="52"/>
        <end position="76"/>
    </location>
</feature>